<organism evidence="2 3">
    <name type="scientific">Littorina saxatilis</name>
    <dbReference type="NCBI Taxonomy" id="31220"/>
    <lineage>
        <taxon>Eukaryota</taxon>
        <taxon>Metazoa</taxon>
        <taxon>Spiralia</taxon>
        <taxon>Lophotrochozoa</taxon>
        <taxon>Mollusca</taxon>
        <taxon>Gastropoda</taxon>
        <taxon>Caenogastropoda</taxon>
        <taxon>Littorinimorpha</taxon>
        <taxon>Littorinoidea</taxon>
        <taxon>Littorinidae</taxon>
        <taxon>Littorina</taxon>
    </lineage>
</organism>
<evidence type="ECO:0000313" key="3">
    <source>
        <dbReference type="Proteomes" id="UP001374579"/>
    </source>
</evidence>
<dbReference type="EMBL" id="JBAMIC010002274">
    <property type="protein sequence ID" value="KAK7089302.1"/>
    <property type="molecule type" value="Genomic_DNA"/>
</dbReference>
<reference evidence="2 3" key="1">
    <citation type="submission" date="2024-02" db="EMBL/GenBank/DDBJ databases">
        <title>Chromosome-scale genome assembly of the rough periwinkle Littorina saxatilis.</title>
        <authorList>
            <person name="De Jode A."/>
            <person name="Faria R."/>
            <person name="Formenti G."/>
            <person name="Sims Y."/>
            <person name="Smith T.P."/>
            <person name="Tracey A."/>
            <person name="Wood J.M.D."/>
            <person name="Zagrodzka Z.B."/>
            <person name="Johannesson K."/>
            <person name="Butlin R.K."/>
            <person name="Leder E.H."/>
        </authorList>
    </citation>
    <scope>NUCLEOTIDE SEQUENCE [LARGE SCALE GENOMIC DNA]</scope>
    <source>
        <strain evidence="2">Snail1</strain>
        <tissue evidence="2">Muscle</tissue>
    </source>
</reference>
<evidence type="ECO:0000256" key="1">
    <source>
        <dbReference type="SAM" id="MobiDB-lite"/>
    </source>
</evidence>
<accession>A0AAN9ALW0</accession>
<sequence>MAQRNHPERCGTWSDVVRIVRSLYPDLLSRTYIVPPVHFNKVSYTRKNVPGVNYLSALVRTSPSGNGPQAHDHFPTSLTTVPANPQSILPQETEIPVRVQENDFRDDFAQKHVMHNLQAYANSRQEVMFILSRLNFGSYLNQPAYAAATAHLPRPSELDTGKTTYSNCEADVVFIHRDHGILIGKIKSVGRNNAVNKETIVKRIKQAATQLDKSAKVVRHILKGVASDLPFFRTIFLPYISSRQLRQILEEDNALQKVLCASLRTDNILKASRLCCCSDDISDPERFWDVTDTVLARLNTWVQHIMTGSDRWKFTSQQYVEIVARENSDAGASGVKMDSPRSSRAHHQHTSWYSDHLQHHQGPAGGDPLCAPHCTAHDLYP</sequence>
<evidence type="ECO:0000313" key="2">
    <source>
        <dbReference type="EMBL" id="KAK7089302.1"/>
    </source>
</evidence>
<dbReference type="AlphaFoldDB" id="A0AAN9ALW0"/>
<gene>
    <name evidence="2" type="ORF">V1264_024800</name>
</gene>
<dbReference type="Proteomes" id="UP001374579">
    <property type="component" value="Unassembled WGS sequence"/>
</dbReference>
<comment type="caution">
    <text evidence="2">The sequence shown here is derived from an EMBL/GenBank/DDBJ whole genome shotgun (WGS) entry which is preliminary data.</text>
</comment>
<proteinExistence type="predicted"/>
<protein>
    <submittedName>
        <fullName evidence="2">Uncharacterized protein</fullName>
    </submittedName>
</protein>
<keyword evidence="3" id="KW-1185">Reference proteome</keyword>
<name>A0AAN9ALW0_9CAEN</name>
<feature type="region of interest" description="Disordered" evidence="1">
    <location>
        <begin position="330"/>
        <end position="360"/>
    </location>
</feature>